<keyword evidence="8 14" id="KW-0067">ATP-binding</keyword>
<dbReference type="InterPro" id="IPR036961">
    <property type="entry name" value="Kinesin_motor_dom_sf"/>
</dbReference>
<dbReference type="GO" id="GO:0007018">
    <property type="term" value="P:microtubule-based movement"/>
    <property type="evidence" value="ECO:0007669"/>
    <property type="project" value="InterPro"/>
</dbReference>
<dbReference type="Proteomes" id="UP000504635">
    <property type="component" value="Unplaced"/>
</dbReference>
<dbReference type="OrthoDB" id="3176171at2759"/>
<dbReference type="Gene3D" id="3.40.850.10">
    <property type="entry name" value="Kinesin motor domain"/>
    <property type="match status" value="1"/>
</dbReference>
<keyword evidence="12" id="KW-0131">Cell cycle</keyword>
<dbReference type="GO" id="GO:0005524">
    <property type="term" value="F:ATP binding"/>
    <property type="evidence" value="ECO:0007669"/>
    <property type="project" value="UniProtKB-UniRule"/>
</dbReference>
<dbReference type="CTD" id="32049"/>
<feature type="binding site" evidence="14">
    <location>
        <begin position="305"/>
        <end position="312"/>
    </location>
    <ligand>
        <name>ATP</name>
        <dbReference type="ChEBI" id="CHEBI:30616"/>
    </ligand>
</feature>
<organism evidence="19 22">
    <name type="scientific">Sitophilus oryzae</name>
    <name type="common">Rice weevil</name>
    <name type="synonym">Curculio oryzae</name>
    <dbReference type="NCBI Taxonomy" id="7048"/>
    <lineage>
        <taxon>Eukaryota</taxon>
        <taxon>Metazoa</taxon>
        <taxon>Ecdysozoa</taxon>
        <taxon>Arthropoda</taxon>
        <taxon>Hexapoda</taxon>
        <taxon>Insecta</taxon>
        <taxon>Pterygota</taxon>
        <taxon>Neoptera</taxon>
        <taxon>Endopterygota</taxon>
        <taxon>Coleoptera</taxon>
        <taxon>Polyphaga</taxon>
        <taxon>Cucujiformia</taxon>
        <taxon>Curculionidae</taxon>
        <taxon>Dryophthorinae</taxon>
        <taxon>Sitophilus</taxon>
    </lineage>
</organism>
<dbReference type="InterPro" id="IPR027417">
    <property type="entry name" value="P-loop_NTPase"/>
</dbReference>
<reference evidence="20 21" key="1">
    <citation type="submission" date="2025-04" db="UniProtKB">
        <authorList>
            <consortium name="RefSeq"/>
        </authorList>
    </citation>
    <scope>IDENTIFICATION</scope>
    <source>
        <tissue evidence="20 21">Gonads</tissue>
    </source>
</reference>
<evidence type="ECO:0000313" key="23">
    <source>
        <dbReference type="RefSeq" id="XP_030746187.1"/>
    </source>
</evidence>
<keyword evidence="19" id="KW-1185">Reference proteome</keyword>
<dbReference type="KEGG" id="soy:115875012"/>
<evidence type="ECO:0000256" key="8">
    <source>
        <dbReference type="ARBA" id="ARBA00022840"/>
    </source>
</evidence>
<proteinExistence type="inferred from homology"/>
<evidence type="ECO:0000259" key="18">
    <source>
        <dbReference type="PROSITE" id="PS50067"/>
    </source>
</evidence>
<dbReference type="GO" id="GO:0005828">
    <property type="term" value="C:kinetochore microtubule"/>
    <property type="evidence" value="ECO:0007669"/>
    <property type="project" value="UniProtKB-ARBA"/>
</dbReference>
<dbReference type="GO" id="GO:0007019">
    <property type="term" value="P:microtubule depolymerization"/>
    <property type="evidence" value="ECO:0007669"/>
    <property type="project" value="TreeGrafter"/>
</dbReference>
<accession>A0A6J2X5A9</accession>
<dbReference type="FunFam" id="3.40.850.10:FF:000012">
    <property type="entry name" value="Kinesin-like protein"/>
    <property type="match status" value="1"/>
</dbReference>
<evidence type="ECO:0000256" key="5">
    <source>
        <dbReference type="ARBA" id="ARBA00022741"/>
    </source>
</evidence>
<protein>
    <recommendedName>
        <fullName evidence="15">Kinesin-like protein</fullName>
    </recommendedName>
</protein>
<gene>
    <name evidence="20 21 22 23" type="primary">LOC115875012</name>
</gene>
<evidence type="ECO:0000256" key="13">
    <source>
        <dbReference type="ARBA" id="ARBA00061030"/>
    </source>
</evidence>
<feature type="coiled-coil region" evidence="16">
    <location>
        <begin position="651"/>
        <end position="678"/>
    </location>
</feature>
<evidence type="ECO:0000313" key="19">
    <source>
        <dbReference type="Proteomes" id="UP000504635"/>
    </source>
</evidence>
<evidence type="ECO:0000256" key="3">
    <source>
        <dbReference type="ARBA" id="ARBA00022618"/>
    </source>
</evidence>
<dbReference type="RefSeq" id="XP_030746184.1">
    <property type="nucleotide sequence ID" value="XM_030890324.1"/>
</dbReference>
<dbReference type="PROSITE" id="PS50067">
    <property type="entry name" value="KINESIN_MOTOR_2"/>
    <property type="match status" value="1"/>
</dbReference>
<evidence type="ECO:0000256" key="17">
    <source>
        <dbReference type="SAM" id="MobiDB-lite"/>
    </source>
</evidence>
<keyword evidence="7" id="KW-0159">Chromosome partition</keyword>
<keyword evidence="11" id="KW-0206">Cytoskeleton</keyword>
<dbReference type="SMART" id="SM00129">
    <property type="entry name" value="KISc"/>
    <property type="match status" value="1"/>
</dbReference>
<keyword evidence="6" id="KW-0498">Mitosis</keyword>
<sequence length="679" mass="76850">MAAEYLKVGLNINIKRTDGRVHTAMVSAINIDQRCATVEWFEQHETKGKEIDLATIESLNPDIIMLKPGEEPKFNKLQRNSTHRQIGGKTNNGIVGSARNRPTPQPLVAQPNGHTAISDNTLIPVVPKETVNIPSSRVTNIQNPRRSNVVKEVEKLKKNREERRQRQAEEKEAKEAFLKMDPGNPHWELLNMIMEYRRGLEIKPLSENDAIEDHLITVCVRKRPLNKKEMAKKEVDVITIPSKNQLIVHEPRNKVDLTKYLENQLFRFDYAFDESCSNELVYKYTAQPLIKTIFEGGFATCFAYGQTGSGKTHTMGGDFKGKDQDCQKGIYAMVSADVFRLTNSSKYRHLNLVVSSSFFEIYSGKVFDLLNNKAKLRILEDGKQQVQVVGLTEKVVSTTEEVLKLIQKGNQARTSGQTFANANSSRSHAVFQIYLRSNNNMSKIHGKFSLIDLAGNERGADTSSANRQTRMEGAEINKSLLALKECIRALGRRGAHLPFRVSKLTQVLRDSFVGSNSRTCMIAMISPGVSSCEHSLNTLRYADRVKELGGGDLQTNTGSEPEQDDDGDLLQLRSFNENDMTLEMLNFHQVISELQVAEDNMLDYHKQTSDAMLLAYQKSVELLRATEDVDYDQEAYCRKWDEILNKFIGTLTKAKEYVEDYKNKLAAEEQLSRKTSKRK</sequence>
<dbReference type="GO" id="GO:0008017">
    <property type="term" value="F:microtubule binding"/>
    <property type="evidence" value="ECO:0007669"/>
    <property type="project" value="InterPro"/>
</dbReference>
<feature type="coiled-coil region" evidence="16">
    <location>
        <begin position="146"/>
        <end position="179"/>
    </location>
</feature>
<feature type="region of interest" description="Disordered" evidence="17">
    <location>
        <begin position="81"/>
        <end position="101"/>
    </location>
</feature>
<dbReference type="InterPro" id="IPR054473">
    <property type="entry name" value="KIF2A-like_N"/>
</dbReference>
<dbReference type="PANTHER" id="PTHR47971:SF8">
    <property type="entry name" value="KINESIN-LIKE PROTEIN"/>
    <property type="match status" value="1"/>
</dbReference>
<dbReference type="PANTHER" id="PTHR47971">
    <property type="entry name" value="KINESIN-RELATED PROTEIN 6"/>
    <property type="match status" value="1"/>
</dbReference>
<evidence type="ECO:0000313" key="21">
    <source>
        <dbReference type="RefSeq" id="XP_030746184.1"/>
    </source>
</evidence>
<keyword evidence="10 14" id="KW-0505">Motor protein</keyword>
<name>A0A6J2X5A9_SITOR</name>
<evidence type="ECO:0000256" key="14">
    <source>
        <dbReference type="PROSITE-ProRule" id="PRU00283"/>
    </source>
</evidence>
<dbReference type="GO" id="GO:0007059">
    <property type="term" value="P:chromosome segregation"/>
    <property type="evidence" value="ECO:0007669"/>
    <property type="project" value="UniProtKB-KW"/>
</dbReference>
<dbReference type="GO" id="GO:0000922">
    <property type="term" value="C:spindle pole"/>
    <property type="evidence" value="ECO:0007669"/>
    <property type="project" value="UniProtKB-SubCell"/>
</dbReference>
<evidence type="ECO:0000313" key="20">
    <source>
        <dbReference type="RefSeq" id="XP_030746183.1"/>
    </source>
</evidence>
<comment type="similarity">
    <text evidence="13">Belongs to the TRAFAC class myosin-kinesin ATPase superfamily. Kinesin family. KIN-13 subfamily.</text>
</comment>
<evidence type="ECO:0000256" key="10">
    <source>
        <dbReference type="ARBA" id="ARBA00023175"/>
    </source>
</evidence>
<dbReference type="InterPro" id="IPR027640">
    <property type="entry name" value="Kinesin-like_fam"/>
</dbReference>
<dbReference type="GeneID" id="115875012"/>
<evidence type="ECO:0000256" key="11">
    <source>
        <dbReference type="ARBA" id="ARBA00023212"/>
    </source>
</evidence>
<keyword evidence="2" id="KW-0963">Cytoplasm</keyword>
<dbReference type="InterPro" id="IPR001752">
    <property type="entry name" value="Kinesin_motor_dom"/>
</dbReference>
<evidence type="ECO:0000256" key="12">
    <source>
        <dbReference type="ARBA" id="ARBA00023306"/>
    </source>
</evidence>
<evidence type="ECO:0000256" key="16">
    <source>
        <dbReference type="SAM" id="Coils"/>
    </source>
</evidence>
<evidence type="ECO:0000256" key="2">
    <source>
        <dbReference type="ARBA" id="ARBA00022490"/>
    </source>
</evidence>
<dbReference type="PROSITE" id="PS00411">
    <property type="entry name" value="KINESIN_MOTOR_1"/>
    <property type="match status" value="1"/>
</dbReference>
<evidence type="ECO:0000256" key="7">
    <source>
        <dbReference type="ARBA" id="ARBA00022829"/>
    </source>
</evidence>
<feature type="domain" description="Kinesin motor" evidence="18">
    <location>
        <begin position="215"/>
        <end position="548"/>
    </location>
</feature>
<dbReference type="CDD" id="cd01367">
    <property type="entry name" value="KISc_KIF2_like"/>
    <property type="match status" value="1"/>
</dbReference>
<dbReference type="InterPro" id="IPR019821">
    <property type="entry name" value="Kinesin_motor_CS"/>
</dbReference>
<dbReference type="PRINTS" id="PR00380">
    <property type="entry name" value="KINESINHEAVY"/>
</dbReference>
<comment type="subcellular location">
    <subcellularLocation>
        <location evidence="1">Cytoplasm</location>
        <location evidence="1">Cytoskeleton</location>
        <location evidence="1">Spindle pole</location>
    </subcellularLocation>
</comment>
<dbReference type="RefSeq" id="XP_030746187.1">
    <property type="nucleotide sequence ID" value="XM_030890327.1"/>
</dbReference>
<dbReference type="GO" id="GO:0051301">
    <property type="term" value="P:cell division"/>
    <property type="evidence" value="ECO:0007669"/>
    <property type="project" value="UniProtKB-KW"/>
</dbReference>
<evidence type="ECO:0000256" key="9">
    <source>
        <dbReference type="ARBA" id="ARBA00023054"/>
    </source>
</evidence>
<dbReference type="SUPFAM" id="SSF52540">
    <property type="entry name" value="P-loop containing nucleoside triphosphate hydrolases"/>
    <property type="match status" value="1"/>
</dbReference>
<keyword evidence="3" id="KW-0132">Cell division</keyword>
<dbReference type="AlphaFoldDB" id="A0A6J2X5A9"/>
<dbReference type="RefSeq" id="XP_030746183.1">
    <property type="nucleotide sequence ID" value="XM_030890323.1"/>
</dbReference>
<keyword evidence="9 16" id="KW-0175">Coiled coil</keyword>
<dbReference type="GO" id="GO:0003777">
    <property type="term" value="F:microtubule motor activity"/>
    <property type="evidence" value="ECO:0007669"/>
    <property type="project" value="InterPro"/>
</dbReference>
<keyword evidence="4 15" id="KW-0493">Microtubule</keyword>
<evidence type="ECO:0000256" key="6">
    <source>
        <dbReference type="ARBA" id="ARBA00022776"/>
    </source>
</evidence>
<dbReference type="Pfam" id="PF00225">
    <property type="entry name" value="Kinesin"/>
    <property type="match status" value="1"/>
</dbReference>
<feature type="compositionally biased region" description="Polar residues" evidence="17">
    <location>
        <begin position="81"/>
        <end position="94"/>
    </location>
</feature>
<evidence type="ECO:0000256" key="4">
    <source>
        <dbReference type="ARBA" id="ARBA00022701"/>
    </source>
</evidence>
<keyword evidence="5 14" id="KW-0547">Nucleotide-binding</keyword>
<dbReference type="RefSeq" id="XP_030746185.1">
    <property type="nucleotide sequence ID" value="XM_030890325.1"/>
</dbReference>
<evidence type="ECO:0000256" key="15">
    <source>
        <dbReference type="RuleBase" id="RU000394"/>
    </source>
</evidence>
<dbReference type="Pfam" id="PF22923">
    <property type="entry name" value="KIF2A-like_1st"/>
    <property type="match status" value="1"/>
</dbReference>
<evidence type="ECO:0000256" key="1">
    <source>
        <dbReference type="ARBA" id="ARBA00004647"/>
    </source>
</evidence>
<evidence type="ECO:0000313" key="22">
    <source>
        <dbReference type="RefSeq" id="XP_030746185.1"/>
    </source>
</evidence>